<evidence type="ECO:0000313" key="2">
    <source>
        <dbReference type="Proteomes" id="UP000828390"/>
    </source>
</evidence>
<reference evidence="1" key="2">
    <citation type="submission" date="2020-11" db="EMBL/GenBank/DDBJ databases">
        <authorList>
            <person name="McCartney M.A."/>
            <person name="Auch B."/>
            <person name="Kono T."/>
            <person name="Mallez S."/>
            <person name="Becker A."/>
            <person name="Gohl D.M."/>
            <person name="Silverstein K.A.T."/>
            <person name="Koren S."/>
            <person name="Bechman K.B."/>
            <person name="Herman A."/>
            <person name="Abrahante J.E."/>
            <person name="Garbe J."/>
        </authorList>
    </citation>
    <scope>NUCLEOTIDE SEQUENCE</scope>
    <source>
        <strain evidence="1">Duluth1</strain>
        <tissue evidence="1">Whole animal</tissue>
    </source>
</reference>
<dbReference type="Proteomes" id="UP000828390">
    <property type="component" value="Unassembled WGS sequence"/>
</dbReference>
<sequence>MERFIVGAVAYALGLLPDDSSSDDDFEAYVQPKHVEEQTRDMLSRPYYRPEKAVEQQKLAFDTTKKDYEGIIKKLTDKLSAALTRYILIDDFSHTTILHVFAKMKIGI</sequence>
<gene>
    <name evidence="1" type="ORF">DPMN_071458</name>
</gene>
<evidence type="ECO:0000313" key="1">
    <source>
        <dbReference type="EMBL" id="KAH3711784.1"/>
    </source>
</evidence>
<accession>A0A9D4BW89</accession>
<comment type="caution">
    <text evidence="1">The sequence shown here is derived from an EMBL/GenBank/DDBJ whole genome shotgun (WGS) entry which is preliminary data.</text>
</comment>
<protein>
    <submittedName>
        <fullName evidence="1">Uncharacterized protein</fullName>
    </submittedName>
</protein>
<reference evidence="1" key="1">
    <citation type="journal article" date="2019" name="bioRxiv">
        <title>The Genome of the Zebra Mussel, Dreissena polymorpha: A Resource for Invasive Species Research.</title>
        <authorList>
            <person name="McCartney M.A."/>
            <person name="Auch B."/>
            <person name="Kono T."/>
            <person name="Mallez S."/>
            <person name="Zhang Y."/>
            <person name="Obille A."/>
            <person name="Becker A."/>
            <person name="Abrahante J.E."/>
            <person name="Garbe J."/>
            <person name="Badalamenti J.P."/>
            <person name="Herman A."/>
            <person name="Mangelson H."/>
            <person name="Liachko I."/>
            <person name="Sullivan S."/>
            <person name="Sone E.D."/>
            <person name="Koren S."/>
            <person name="Silverstein K.A.T."/>
            <person name="Beckman K.B."/>
            <person name="Gohl D.M."/>
        </authorList>
    </citation>
    <scope>NUCLEOTIDE SEQUENCE</scope>
    <source>
        <strain evidence="1">Duluth1</strain>
        <tissue evidence="1">Whole animal</tissue>
    </source>
</reference>
<dbReference type="EMBL" id="JAIWYP010000014">
    <property type="protein sequence ID" value="KAH3711784.1"/>
    <property type="molecule type" value="Genomic_DNA"/>
</dbReference>
<organism evidence="1 2">
    <name type="scientific">Dreissena polymorpha</name>
    <name type="common">Zebra mussel</name>
    <name type="synonym">Mytilus polymorpha</name>
    <dbReference type="NCBI Taxonomy" id="45954"/>
    <lineage>
        <taxon>Eukaryota</taxon>
        <taxon>Metazoa</taxon>
        <taxon>Spiralia</taxon>
        <taxon>Lophotrochozoa</taxon>
        <taxon>Mollusca</taxon>
        <taxon>Bivalvia</taxon>
        <taxon>Autobranchia</taxon>
        <taxon>Heteroconchia</taxon>
        <taxon>Euheterodonta</taxon>
        <taxon>Imparidentia</taxon>
        <taxon>Neoheterodontei</taxon>
        <taxon>Myida</taxon>
        <taxon>Dreissenoidea</taxon>
        <taxon>Dreissenidae</taxon>
        <taxon>Dreissena</taxon>
    </lineage>
</organism>
<dbReference type="AlphaFoldDB" id="A0A9D4BW89"/>
<name>A0A9D4BW89_DREPO</name>
<keyword evidence="2" id="KW-1185">Reference proteome</keyword>
<proteinExistence type="predicted"/>